<dbReference type="PANTHER" id="PTHR42788:SF13">
    <property type="entry name" value="ALIPHATIC SULFONATES IMPORT ATP-BINDING PROTEIN SSUB"/>
    <property type="match status" value="1"/>
</dbReference>
<evidence type="ECO:0000256" key="5">
    <source>
        <dbReference type="ARBA" id="ARBA00022840"/>
    </source>
</evidence>
<evidence type="ECO:0000313" key="8">
    <source>
        <dbReference type="Proteomes" id="UP000234190"/>
    </source>
</evidence>
<feature type="domain" description="ABC transporter" evidence="6">
    <location>
        <begin position="2"/>
        <end position="222"/>
    </location>
</feature>
<dbReference type="PROSITE" id="PS50893">
    <property type="entry name" value="ABC_TRANSPORTER_2"/>
    <property type="match status" value="1"/>
</dbReference>
<dbReference type="SMART" id="SM00382">
    <property type="entry name" value="AAA"/>
    <property type="match status" value="1"/>
</dbReference>
<dbReference type="SUPFAM" id="SSF52540">
    <property type="entry name" value="P-loop containing nucleoside triphosphate hydrolases"/>
    <property type="match status" value="1"/>
</dbReference>
<accession>A0A2N4U6R6</accession>
<evidence type="ECO:0000313" key="7">
    <source>
        <dbReference type="EMBL" id="PLC50710.1"/>
    </source>
</evidence>
<dbReference type="PROSITE" id="PS00211">
    <property type="entry name" value="ABC_TRANSPORTER_1"/>
    <property type="match status" value="1"/>
</dbReference>
<protein>
    <submittedName>
        <fullName evidence="7">Nitrate ABC transporter ATP-binding protein</fullName>
    </submittedName>
</protein>
<dbReference type="Pfam" id="PF00005">
    <property type="entry name" value="ABC_tran"/>
    <property type="match status" value="1"/>
</dbReference>
<dbReference type="GO" id="GO:0005524">
    <property type="term" value="F:ATP binding"/>
    <property type="evidence" value="ECO:0007669"/>
    <property type="project" value="UniProtKB-KW"/>
</dbReference>
<keyword evidence="4" id="KW-0547">Nucleotide-binding</keyword>
<keyword evidence="5 7" id="KW-0067">ATP-binding</keyword>
<dbReference type="GO" id="GO:0016887">
    <property type="term" value="F:ATP hydrolysis activity"/>
    <property type="evidence" value="ECO:0007669"/>
    <property type="project" value="InterPro"/>
</dbReference>
<dbReference type="InterPro" id="IPR027417">
    <property type="entry name" value="P-loop_NTPase"/>
</dbReference>
<reference evidence="7 8" key="1">
    <citation type="submission" date="2017-10" db="EMBL/GenBank/DDBJ databases">
        <title>Two draft genome sequences of Pusillimonas sp. strains isolated from a nitrate- and radionuclide-contaminated groundwater in Russia.</title>
        <authorList>
            <person name="Grouzdev D.S."/>
            <person name="Tourova T.P."/>
            <person name="Goeva M.A."/>
            <person name="Babich T.L."/>
            <person name="Sokolova D.S."/>
            <person name="Abdullin R."/>
            <person name="Poltaraus A.B."/>
            <person name="Toshchakov S.V."/>
            <person name="Nazina T.N."/>
        </authorList>
    </citation>
    <scope>NUCLEOTIDE SEQUENCE [LARGE SCALE GENOMIC DNA]</scope>
    <source>
        <strain evidence="7 8">JR1/69-3-13</strain>
    </source>
</reference>
<dbReference type="Proteomes" id="UP000234190">
    <property type="component" value="Unassembled WGS sequence"/>
</dbReference>
<sequence length="241" mass="26349">MLELKQVTLSFGRTKILDAIDFRLEPGARVGVLGSSGAGKSTLLKLAAGLLKPNSGHCLNSYRHPLLVFQEPRLLPWRSIQDNIEIPLRASGVPKNEARLRATHWLERVDLPDAGKAWPGELSGGMAQRAALARAFALQPDLLLLDEPFSALDPALRAALSRLCTECVKDTGAALLCISHHPHELVEMVDRCVLIEGGQLQSFDFENSTNGRSREAAAHILHQTLLRHETPGPDQTKRTVA</sequence>
<keyword evidence="3" id="KW-0472">Membrane</keyword>
<comment type="similarity">
    <text evidence="1">Belongs to the ABC transporter superfamily.</text>
</comment>
<name>A0A2N4U6R6_9BURK</name>
<dbReference type="AlphaFoldDB" id="A0A2N4U6R6"/>
<keyword evidence="2" id="KW-0813">Transport</keyword>
<evidence type="ECO:0000256" key="3">
    <source>
        <dbReference type="ARBA" id="ARBA00022475"/>
    </source>
</evidence>
<dbReference type="RefSeq" id="WP_102073257.1">
    <property type="nucleotide sequence ID" value="NZ_PDNW01000004.1"/>
</dbReference>
<dbReference type="PANTHER" id="PTHR42788">
    <property type="entry name" value="TAURINE IMPORT ATP-BINDING PROTEIN-RELATED"/>
    <property type="match status" value="1"/>
</dbReference>
<organism evidence="7 8">
    <name type="scientific">Pollutimonas subterranea</name>
    <dbReference type="NCBI Taxonomy" id="2045210"/>
    <lineage>
        <taxon>Bacteria</taxon>
        <taxon>Pseudomonadati</taxon>
        <taxon>Pseudomonadota</taxon>
        <taxon>Betaproteobacteria</taxon>
        <taxon>Burkholderiales</taxon>
        <taxon>Alcaligenaceae</taxon>
        <taxon>Pollutimonas</taxon>
    </lineage>
</organism>
<evidence type="ECO:0000256" key="4">
    <source>
        <dbReference type="ARBA" id="ARBA00022741"/>
    </source>
</evidence>
<dbReference type="InterPro" id="IPR017871">
    <property type="entry name" value="ABC_transporter-like_CS"/>
</dbReference>
<evidence type="ECO:0000256" key="2">
    <source>
        <dbReference type="ARBA" id="ARBA00022448"/>
    </source>
</evidence>
<dbReference type="InterPro" id="IPR003439">
    <property type="entry name" value="ABC_transporter-like_ATP-bd"/>
</dbReference>
<keyword evidence="8" id="KW-1185">Reference proteome</keyword>
<evidence type="ECO:0000256" key="1">
    <source>
        <dbReference type="ARBA" id="ARBA00005417"/>
    </source>
</evidence>
<dbReference type="Gene3D" id="3.40.50.300">
    <property type="entry name" value="P-loop containing nucleotide triphosphate hydrolases"/>
    <property type="match status" value="1"/>
</dbReference>
<dbReference type="EMBL" id="PDNW01000004">
    <property type="protein sequence ID" value="PLC50710.1"/>
    <property type="molecule type" value="Genomic_DNA"/>
</dbReference>
<gene>
    <name evidence="7" type="ORF">CR159_06840</name>
</gene>
<comment type="caution">
    <text evidence="7">The sequence shown here is derived from an EMBL/GenBank/DDBJ whole genome shotgun (WGS) entry which is preliminary data.</text>
</comment>
<proteinExistence type="inferred from homology"/>
<dbReference type="InterPro" id="IPR003593">
    <property type="entry name" value="AAA+_ATPase"/>
</dbReference>
<dbReference type="InterPro" id="IPR050166">
    <property type="entry name" value="ABC_transporter_ATP-bind"/>
</dbReference>
<keyword evidence="3" id="KW-1003">Cell membrane</keyword>
<evidence type="ECO:0000259" key="6">
    <source>
        <dbReference type="PROSITE" id="PS50893"/>
    </source>
</evidence>
<dbReference type="OrthoDB" id="5298774at2"/>